<evidence type="ECO:0000313" key="1">
    <source>
        <dbReference type="EMBL" id="JAH02521.1"/>
    </source>
</evidence>
<name>A0A0E9PCZ4_ANGAN</name>
<protein>
    <submittedName>
        <fullName evidence="1">Uncharacterized protein</fullName>
    </submittedName>
</protein>
<organism evidence="1">
    <name type="scientific">Anguilla anguilla</name>
    <name type="common">European freshwater eel</name>
    <name type="synonym">Muraena anguilla</name>
    <dbReference type="NCBI Taxonomy" id="7936"/>
    <lineage>
        <taxon>Eukaryota</taxon>
        <taxon>Metazoa</taxon>
        <taxon>Chordata</taxon>
        <taxon>Craniata</taxon>
        <taxon>Vertebrata</taxon>
        <taxon>Euteleostomi</taxon>
        <taxon>Actinopterygii</taxon>
        <taxon>Neopterygii</taxon>
        <taxon>Teleostei</taxon>
        <taxon>Anguilliformes</taxon>
        <taxon>Anguillidae</taxon>
        <taxon>Anguilla</taxon>
    </lineage>
</organism>
<proteinExistence type="predicted"/>
<dbReference type="AlphaFoldDB" id="A0A0E9PCZ4"/>
<dbReference type="EMBL" id="GBXM01106056">
    <property type="protein sequence ID" value="JAH02521.1"/>
    <property type="molecule type" value="Transcribed_RNA"/>
</dbReference>
<accession>A0A0E9PCZ4</accession>
<sequence length="48" mass="5242">MQNTAPGSVNHPQPHCLSNVQFSGLFVAETSVVTEISHLKFLANIFET</sequence>
<reference evidence="1" key="2">
    <citation type="journal article" date="2015" name="Fish Shellfish Immunol.">
        <title>Early steps in the European eel (Anguilla anguilla)-Vibrio vulnificus interaction in the gills: Role of the RtxA13 toxin.</title>
        <authorList>
            <person name="Callol A."/>
            <person name="Pajuelo D."/>
            <person name="Ebbesson L."/>
            <person name="Teles M."/>
            <person name="MacKenzie S."/>
            <person name="Amaro C."/>
        </authorList>
    </citation>
    <scope>NUCLEOTIDE SEQUENCE</scope>
</reference>
<reference evidence="1" key="1">
    <citation type="submission" date="2014-11" db="EMBL/GenBank/DDBJ databases">
        <authorList>
            <person name="Amaro Gonzalez C."/>
        </authorList>
    </citation>
    <scope>NUCLEOTIDE SEQUENCE</scope>
</reference>
<dbReference type="EMBL" id="GBXM01073743">
    <property type="protein sequence ID" value="JAH34834.1"/>
    <property type="molecule type" value="Transcribed_RNA"/>
</dbReference>